<dbReference type="EMBL" id="VCMV01000004">
    <property type="protein sequence ID" value="KAB0268638.1"/>
    <property type="molecule type" value="Genomic_DNA"/>
</dbReference>
<dbReference type="GO" id="GO:0003700">
    <property type="term" value="F:DNA-binding transcription factor activity"/>
    <property type="evidence" value="ECO:0007669"/>
    <property type="project" value="InterPro"/>
</dbReference>
<dbReference type="InterPro" id="IPR036388">
    <property type="entry name" value="WH-like_DNA-bd_sf"/>
</dbReference>
<dbReference type="InterPro" id="IPR046348">
    <property type="entry name" value="SIS_dom_sf"/>
</dbReference>
<accession>A0A5N3PFV6</accession>
<evidence type="ECO:0000256" key="2">
    <source>
        <dbReference type="ARBA" id="ARBA00023125"/>
    </source>
</evidence>
<dbReference type="GO" id="GO:0003677">
    <property type="term" value="F:DNA binding"/>
    <property type="evidence" value="ECO:0007669"/>
    <property type="project" value="UniProtKB-KW"/>
</dbReference>
<dbReference type="AlphaFoldDB" id="A0A5N3PFV6"/>
<name>A0A5N3PFV6_9HYPH</name>
<gene>
    <name evidence="6" type="ORF">FEZ63_04135</name>
</gene>
<dbReference type="Gene3D" id="3.40.50.10490">
    <property type="entry name" value="Glucose-6-phosphate isomerase like protein, domain 1"/>
    <property type="match status" value="1"/>
</dbReference>
<dbReference type="RefSeq" id="WP_150942374.1">
    <property type="nucleotide sequence ID" value="NZ_VCMV01000004.1"/>
</dbReference>
<dbReference type="Gene3D" id="1.10.10.10">
    <property type="entry name" value="Winged helix-like DNA-binding domain superfamily/Winged helix DNA-binding domain"/>
    <property type="match status" value="1"/>
</dbReference>
<evidence type="ECO:0000256" key="1">
    <source>
        <dbReference type="ARBA" id="ARBA00023015"/>
    </source>
</evidence>
<dbReference type="PANTHER" id="PTHR30514:SF1">
    <property type="entry name" value="HTH-TYPE TRANSCRIPTIONAL REGULATOR HEXR-RELATED"/>
    <property type="match status" value="1"/>
</dbReference>
<dbReference type="PROSITE" id="PS51464">
    <property type="entry name" value="SIS"/>
    <property type="match status" value="1"/>
</dbReference>
<dbReference type="Pfam" id="PF01418">
    <property type="entry name" value="HTH_6"/>
    <property type="match status" value="1"/>
</dbReference>
<dbReference type="PROSITE" id="PS51071">
    <property type="entry name" value="HTH_RPIR"/>
    <property type="match status" value="1"/>
</dbReference>
<evidence type="ECO:0000313" key="6">
    <source>
        <dbReference type="EMBL" id="KAB0268638.1"/>
    </source>
</evidence>
<dbReference type="Pfam" id="PF01380">
    <property type="entry name" value="SIS"/>
    <property type="match status" value="1"/>
</dbReference>
<evidence type="ECO:0000259" key="4">
    <source>
        <dbReference type="PROSITE" id="PS51071"/>
    </source>
</evidence>
<evidence type="ECO:0000313" key="7">
    <source>
        <dbReference type="Proteomes" id="UP000325684"/>
    </source>
</evidence>
<comment type="caution">
    <text evidence="6">The sequence shown here is derived from an EMBL/GenBank/DDBJ whole genome shotgun (WGS) entry which is preliminary data.</text>
</comment>
<reference evidence="6 7" key="1">
    <citation type="journal article" date="2019" name="Microorganisms">
        <title>Genome Insights into the Novel Species Microvirga brassicacearum, a Rapeseed Endophyte with Biotechnological Potential.</title>
        <authorList>
            <person name="Jimenez-Gomez A."/>
            <person name="Saati-Santamaria Z."/>
            <person name="Igual J.M."/>
            <person name="Rivas R."/>
            <person name="Mateos P.F."/>
            <person name="Garcia-Fraile P."/>
        </authorList>
    </citation>
    <scope>NUCLEOTIDE SEQUENCE [LARGE SCALE GENOMIC DNA]</scope>
    <source>
        <strain evidence="6 7">CDVBN77</strain>
    </source>
</reference>
<feature type="domain" description="SIS" evidence="5">
    <location>
        <begin position="136"/>
        <end position="276"/>
    </location>
</feature>
<dbReference type="GO" id="GO:0097367">
    <property type="term" value="F:carbohydrate derivative binding"/>
    <property type="evidence" value="ECO:0007669"/>
    <property type="project" value="InterPro"/>
</dbReference>
<evidence type="ECO:0000256" key="3">
    <source>
        <dbReference type="ARBA" id="ARBA00023163"/>
    </source>
</evidence>
<evidence type="ECO:0000259" key="5">
    <source>
        <dbReference type="PROSITE" id="PS51464"/>
    </source>
</evidence>
<dbReference type="OrthoDB" id="8582409at2"/>
<dbReference type="PANTHER" id="PTHR30514">
    <property type="entry name" value="GLUCOKINASE"/>
    <property type="match status" value="1"/>
</dbReference>
<keyword evidence="3" id="KW-0804">Transcription</keyword>
<dbReference type="SUPFAM" id="SSF53697">
    <property type="entry name" value="SIS domain"/>
    <property type="match status" value="1"/>
</dbReference>
<dbReference type="InterPro" id="IPR047640">
    <property type="entry name" value="RpiR-like"/>
</dbReference>
<dbReference type="InterPro" id="IPR035472">
    <property type="entry name" value="RpiR-like_SIS"/>
</dbReference>
<protein>
    <submittedName>
        <fullName evidence="6">MurR/RpiR family transcriptional regulator</fullName>
    </submittedName>
</protein>
<feature type="domain" description="HTH rpiR-type" evidence="4">
    <location>
        <begin position="16"/>
        <end position="92"/>
    </location>
</feature>
<dbReference type="SUPFAM" id="SSF46689">
    <property type="entry name" value="Homeodomain-like"/>
    <property type="match status" value="1"/>
</dbReference>
<keyword evidence="2" id="KW-0238">DNA-binding</keyword>
<proteinExistence type="predicted"/>
<dbReference type="GO" id="GO:1901135">
    <property type="term" value="P:carbohydrate derivative metabolic process"/>
    <property type="evidence" value="ECO:0007669"/>
    <property type="project" value="InterPro"/>
</dbReference>
<dbReference type="CDD" id="cd05013">
    <property type="entry name" value="SIS_RpiR"/>
    <property type="match status" value="1"/>
</dbReference>
<sequence>MSQIDPPPASLSDSNSDILRAISAGLGIMSSGQRRIAAMILKDPHWAMQSNVKELAARAGVSAPTIVRFARTVGCEGLRDLKLKLAAALAVGAPYLHRSVTPDDTPADVARNVVGSVTAVLAEWQRQLAPADIERAAEAMHHARRVDCFGTGATSNFLAQDMQARLFRLGIVTNAFSDAHLQLVAAATQTREDVLLAISFVGRMPALLEAVAVAKERGATIIALTRTHTPLAALADIVLGIDVPRDATMRVGTDAYVVQLLMIEILMVIIGLKRGPSTISRLGEIHQILQTHAVDSDDPSLLHWGWRRVLRGEDADPASKADG</sequence>
<dbReference type="InterPro" id="IPR009057">
    <property type="entry name" value="Homeodomain-like_sf"/>
</dbReference>
<organism evidence="6 7">
    <name type="scientific">Microvirga brassicacearum</name>
    <dbReference type="NCBI Taxonomy" id="2580413"/>
    <lineage>
        <taxon>Bacteria</taxon>
        <taxon>Pseudomonadati</taxon>
        <taxon>Pseudomonadota</taxon>
        <taxon>Alphaproteobacteria</taxon>
        <taxon>Hyphomicrobiales</taxon>
        <taxon>Methylobacteriaceae</taxon>
        <taxon>Microvirga</taxon>
    </lineage>
</organism>
<keyword evidence="1" id="KW-0805">Transcription regulation</keyword>
<dbReference type="InterPro" id="IPR001347">
    <property type="entry name" value="SIS_dom"/>
</dbReference>
<dbReference type="Proteomes" id="UP000325684">
    <property type="component" value="Unassembled WGS sequence"/>
</dbReference>
<dbReference type="InterPro" id="IPR000281">
    <property type="entry name" value="HTH_RpiR"/>
</dbReference>
<keyword evidence="7" id="KW-1185">Reference proteome</keyword>